<evidence type="ECO:0000313" key="3">
    <source>
        <dbReference type="Proteomes" id="UP000431684"/>
    </source>
</evidence>
<dbReference type="Proteomes" id="UP000431684">
    <property type="component" value="Unassembled WGS sequence"/>
</dbReference>
<feature type="region of interest" description="Disordered" evidence="1">
    <location>
        <begin position="158"/>
        <end position="179"/>
    </location>
</feature>
<accession>A0A6I3XHM9</accession>
<dbReference type="RefSeq" id="WP_155711626.1">
    <property type="nucleotide sequence ID" value="NZ_BMWU01000015.1"/>
</dbReference>
<organism evidence="2 3">
    <name type="scientific">Pseudoduganella dura</name>
    <dbReference type="NCBI Taxonomy" id="321982"/>
    <lineage>
        <taxon>Bacteria</taxon>
        <taxon>Pseudomonadati</taxon>
        <taxon>Pseudomonadota</taxon>
        <taxon>Betaproteobacteria</taxon>
        <taxon>Burkholderiales</taxon>
        <taxon>Oxalobacteraceae</taxon>
        <taxon>Telluria group</taxon>
        <taxon>Pseudoduganella</taxon>
    </lineage>
</organism>
<proteinExistence type="predicted"/>
<dbReference type="EMBL" id="WNWM01000002">
    <property type="protein sequence ID" value="MUI16007.1"/>
    <property type="molecule type" value="Genomic_DNA"/>
</dbReference>
<keyword evidence="3" id="KW-1185">Reference proteome</keyword>
<comment type="caution">
    <text evidence="2">The sequence shown here is derived from an EMBL/GenBank/DDBJ whole genome shotgun (WGS) entry which is preliminary data.</text>
</comment>
<name>A0A6I3XHM9_9BURK</name>
<evidence type="ECO:0000256" key="1">
    <source>
        <dbReference type="SAM" id="MobiDB-lite"/>
    </source>
</evidence>
<dbReference type="AlphaFoldDB" id="A0A6I3XHM9"/>
<sequence>MTSKAGNDIRFRLGTENNRSARQAAYLFLMCSLGAVSMNAAQGAPSAPITEAQVGRIDTALQLQGPETSLTKAVGEARNTIAQFLKVHSCITYNASSLNNFAAPGKLYPNNNYTQSPKPQMRRHDKGSCVTVQRVQGWAMPADNALRFEVVYTSDTSGESAKSMHEMQKQPNGEWLFSR</sequence>
<gene>
    <name evidence="2" type="ORF">GJV26_26615</name>
</gene>
<evidence type="ECO:0000313" key="2">
    <source>
        <dbReference type="EMBL" id="MUI16007.1"/>
    </source>
</evidence>
<protein>
    <submittedName>
        <fullName evidence="2">Uncharacterized protein</fullName>
    </submittedName>
</protein>
<reference evidence="2 3" key="1">
    <citation type="submission" date="2019-11" db="EMBL/GenBank/DDBJ databases">
        <title>Draft Genome Sequences of Six Type Strains of the Genus Massilia.</title>
        <authorList>
            <person name="Miess H."/>
            <person name="Frediansyah A."/>
            <person name="Goeker M."/>
            <person name="Gross H."/>
        </authorList>
    </citation>
    <scope>NUCLEOTIDE SEQUENCE [LARGE SCALE GENOMIC DNA]</scope>
    <source>
        <strain evidence="2 3">DSM 17513</strain>
    </source>
</reference>
<dbReference type="OrthoDB" id="8856546at2"/>